<dbReference type="Pfam" id="PF06103">
    <property type="entry name" value="DUF948"/>
    <property type="match status" value="1"/>
</dbReference>
<evidence type="ECO:0000256" key="1">
    <source>
        <dbReference type="SAM" id="Coils"/>
    </source>
</evidence>
<feature type="coiled-coil region" evidence="1">
    <location>
        <begin position="47"/>
        <end position="74"/>
    </location>
</feature>
<organism evidence="3 4">
    <name type="scientific">Bavariicoccus seileri</name>
    <dbReference type="NCBI Taxonomy" id="549685"/>
    <lineage>
        <taxon>Bacteria</taxon>
        <taxon>Bacillati</taxon>
        <taxon>Bacillota</taxon>
        <taxon>Bacilli</taxon>
        <taxon>Lactobacillales</taxon>
        <taxon>Enterococcaceae</taxon>
        <taxon>Bavariicoccus</taxon>
    </lineage>
</organism>
<reference evidence="3 4" key="1">
    <citation type="journal article" date="2018" name="Nat. Biotechnol.">
        <title>A standardized bacterial taxonomy based on genome phylogeny substantially revises the tree of life.</title>
        <authorList>
            <person name="Parks D.H."/>
            <person name="Chuvochina M."/>
            <person name="Waite D.W."/>
            <person name="Rinke C."/>
            <person name="Skarshewski A."/>
            <person name="Chaumeil P.A."/>
            <person name="Hugenholtz P."/>
        </authorList>
    </citation>
    <scope>NUCLEOTIDE SEQUENCE [LARGE SCALE GENOMIC DNA]</scope>
    <source>
        <strain evidence="3">UBA11306</strain>
    </source>
</reference>
<gene>
    <name evidence="3" type="ORF">DIW15_02975</name>
</gene>
<dbReference type="PANTHER" id="PTHR40070:SF1">
    <property type="entry name" value="UPF0478 PROTEIN YTXG"/>
    <property type="match status" value="1"/>
</dbReference>
<protein>
    <submittedName>
        <fullName evidence="3">DUF948 domain-containing protein</fullName>
    </submittedName>
</protein>
<sequence length="180" mass="19437">MTIGEISGLIAALAFVALVVFLIINLRKTASVFEEIEKTVGEVNETIAMVNKNVNNISDEVEGLLNKANDLVADINQKVEKTDPLFTAIGDIGTSVSDVNDSSRNLVESLASKSKKTQRKRSSLSKVGAVVNQFKKAKSDRNTKVSVPDITVTSDYPDASNGEIKEVIIPNEGRDSTEIK</sequence>
<feature type="transmembrane region" description="Helical" evidence="2">
    <location>
        <begin position="6"/>
        <end position="26"/>
    </location>
</feature>
<keyword evidence="1" id="KW-0175">Coiled coil</keyword>
<dbReference type="InterPro" id="IPR009293">
    <property type="entry name" value="UPF0478"/>
</dbReference>
<dbReference type="AlphaFoldDB" id="A0A3D4S4Z4"/>
<keyword evidence="2" id="KW-1133">Transmembrane helix</keyword>
<dbReference type="SUPFAM" id="SSF58104">
    <property type="entry name" value="Methyl-accepting chemotaxis protein (MCP) signaling domain"/>
    <property type="match status" value="1"/>
</dbReference>
<name>A0A3D4S4Z4_9ENTE</name>
<keyword evidence="2" id="KW-0812">Transmembrane</keyword>
<evidence type="ECO:0000313" key="4">
    <source>
        <dbReference type="Proteomes" id="UP000262195"/>
    </source>
</evidence>
<accession>A0A3D4S4Z4</accession>
<keyword evidence="2" id="KW-0472">Membrane</keyword>
<proteinExistence type="predicted"/>
<dbReference type="Proteomes" id="UP000262195">
    <property type="component" value="Unassembled WGS sequence"/>
</dbReference>
<evidence type="ECO:0000313" key="3">
    <source>
        <dbReference type="EMBL" id="HCS93658.1"/>
    </source>
</evidence>
<dbReference type="STRING" id="1121105.GCA_000421665_01837"/>
<dbReference type="EMBL" id="DQHO01000017">
    <property type="protein sequence ID" value="HCS93658.1"/>
    <property type="molecule type" value="Genomic_DNA"/>
</dbReference>
<evidence type="ECO:0000256" key="2">
    <source>
        <dbReference type="SAM" id="Phobius"/>
    </source>
</evidence>
<dbReference type="PANTHER" id="PTHR40070">
    <property type="entry name" value="UPF0478 PROTEIN YTXG"/>
    <property type="match status" value="1"/>
</dbReference>
<dbReference type="RefSeq" id="WP_022797094.1">
    <property type="nucleotide sequence ID" value="NZ_JBQEAI010000014.1"/>
</dbReference>
<comment type="caution">
    <text evidence="3">The sequence shown here is derived from an EMBL/GenBank/DDBJ whole genome shotgun (WGS) entry which is preliminary data.</text>
</comment>
<dbReference type="Gene3D" id="1.10.287.950">
    <property type="entry name" value="Methyl-accepting chemotaxis protein"/>
    <property type="match status" value="1"/>
</dbReference>